<dbReference type="EMBL" id="JACEOL010000023">
    <property type="protein sequence ID" value="MBA4602046.1"/>
    <property type="molecule type" value="Genomic_DNA"/>
</dbReference>
<dbReference type="SUPFAM" id="SSF51230">
    <property type="entry name" value="Single hybrid motif"/>
    <property type="match status" value="1"/>
</dbReference>
<comment type="cofactor">
    <cofactor evidence="1 4">
        <name>(R)-lipoate</name>
        <dbReference type="ChEBI" id="CHEBI:83088"/>
    </cofactor>
</comment>
<dbReference type="GO" id="GO:0016746">
    <property type="term" value="F:acyltransferase activity"/>
    <property type="evidence" value="ECO:0007669"/>
    <property type="project" value="UniProtKB-KW"/>
</dbReference>
<dbReference type="InterPro" id="IPR036625">
    <property type="entry name" value="E3-bd_dom_sf"/>
</dbReference>
<evidence type="ECO:0000313" key="8">
    <source>
        <dbReference type="EMBL" id="MBA4602046.1"/>
    </source>
</evidence>
<dbReference type="InterPro" id="IPR011053">
    <property type="entry name" value="Single_hybrid_motif"/>
</dbReference>
<accession>A0A7W2AS37</accession>
<sequence length="414" mass="44831">MATEVIMPKLGMGMKEGTVVEWKKNIGEFVKKGDTVVVISSDKIEMDIEAPEDGVVIDITAKNGDVVPVGGVIGYIGAEGEKTESAVKPGVSSPNENRQAVSSSESAGEPALNRPVQKRKVRISPVARKMAEEAGLDPESVAGTGPQGRITKKDVEKAIAVRANIAPAHDQEQPGLSGEQEKEESGEKRIPVSGMRKVIAARMVESMQQSAQLTINMSVDVSDLQALRKQILSDVLERYETRLTVTDFIARAVVLSLLKHKRMNSTYMDDCIYTYSHVHLGVAVALEKGLVVPVVRNADRYSLVELSKTIKSLGSKARTGKLAVEEMKGSTFTITNLGAYGVEQFTPVLNPPEAGILGIGMIKDKPVYIGDTLERRSLLPLSLTFDHRVLDGAPAAQFLQTVKNILEHPHSMLL</sequence>
<feature type="region of interest" description="Disordered" evidence="5">
    <location>
        <begin position="84"/>
        <end position="120"/>
    </location>
</feature>
<evidence type="ECO:0000259" key="7">
    <source>
        <dbReference type="PROSITE" id="PS51826"/>
    </source>
</evidence>
<evidence type="ECO:0000256" key="1">
    <source>
        <dbReference type="ARBA" id="ARBA00001938"/>
    </source>
</evidence>
<feature type="domain" description="Lipoyl-binding" evidence="6">
    <location>
        <begin position="2"/>
        <end position="77"/>
    </location>
</feature>
<dbReference type="PANTHER" id="PTHR23151:SF90">
    <property type="entry name" value="DIHYDROLIPOYLLYSINE-RESIDUE ACETYLTRANSFERASE COMPONENT OF PYRUVATE DEHYDROGENASE COMPLEX, MITOCHONDRIAL-RELATED"/>
    <property type="match status" value="1"/>
</dbReference>
<dbReference type="Gene3D" id="2.40.50.100">
    <property type="match status" value="1"/>
</dbReference>
<dbReference type="Proteomes" id="UP000538292">
    <property type="component" value="Unassembled WGS sequence"/>
</dbReference>
<reference evidence="8 9" key="1">
    <citation type="submission" date="2020-07" db="EMBL/GenBank/DDBJ databases">
        <title>Thermoactinomyces phylogeny.</title>
        <authorList>
            <person name="Dunlap C."/>
        </authorList>
    </citation>
    <scope>NUCLEOTIDE SEQUENCE [LARGE SCALE GENOMIC DNA]</scope>
    <source>
        <strain evidence="8 9">AMNI-1</strain>
    </source>
</reference>
<dbReference type="AlphaFoldDB" id="A0A7W2AS37"/>
<dbReference type="InterPro" id="IPR004167">
    <property type="entry name" value="PSBD"/>
</dbReference>
<dbReference type="Pfam" id="PF02817">
    <property type="entry name" value="E3_binding"/>
    <property type="match status" value="1"/>
</dbReference>
<protein>
    <recommendedName>
        <fullName evidence="4">Dihydrolipoamide acetyltransferase component of pyruvate dehydrogenase complex</fullName>
        <ecNumber evidence="4">2.3.1.-</ecNumber>
    </recommendedName>
</protein>
<comment type="caution">
    <text evidence="8">The sequence shown here is derived from an EMBL/GenBank/DDBJ whole genome shotgun (WGS) entry which is preliminary data.</text>
</comment>
<feature type="compositionally biased region" description="Basic and acidic residues" evidence="5">
    <location>
        <begin position="179"/>
        <end position="189"/>
    </location>
</feature>
<evidence type="ECO:0000256" key="4">
    <source>
        <dbReference type="RuleBase" id="RU003423"/>
    </source>
</evidence>
<organism evidence="8 9">
    <name type="scientific">Thermoactinomyces mirandus</name>
    <dbReference type="NCBI Taxonomy" id="2756294"/>
    <lineage>
        <taxon>Bacteria</taxon>
        <taxon>Bacillati</taxon>
        <taxon>Bacillota</taxon>
        <taxon>Bacilli</taxon>
        <taxon>Bacillales</taxon>
        <taxon>Thermoactinomycetaceae</taxon>
        <taxon>Thermoactinomyces</taxon>
    </lineage>
</organism>
<evidence type="ECO:0000256" key="5">
    <source>
        <dbReference type="SAM" id="MobiDB-lite"/>
    </source>
</evidence>
<dbReference type="InterPro" id="IPR045257">
    <property type="entry name" value="E2/Pdx1"/>
</dbReference>
<feature type="region of interest" description="Disordered" evidence="5">
    <location>
        <begin position="166"/>
        <end position="189"/>
    </location>
</feature>
<proteinExistence type="inferred from homology"/>
<dbReference type="SUPFAM" id="SSF47005">
    <property type="entry name" value="Peripheral subunit-binding domain of 2-oxo acid dehydrogenase complex"/>
    <property type="match status" value="1"/>
</dbReference>
<dbReference type="CDD" id="cd06849">
    <property type="entry name" value="lipoyl_domain"/>
    <property type="match status" value="1"/>
</dbReference>
<dbReference type="InterPro" id="IPR000089">
    <property type="entry name" value="Biotin_lipoyl"/>
</dbReference>
<dbReference type="InterPro" id="IPR001078">
    <property type="entry name" value="2-oxoacid_DH_actylTfrase"/>
</dbReference>
<feature type="compositionally biased region" description="Polar residues" evidence="5">
    <location>
        <begin position="92"/>
        <end position="106"/>
    </location>
</feature>
<gene>
    <name evidence="8" type="ORF">H2C83_06890</name>
</gene>
<dbReference type="Gene3D" id="4.10.320.10">
    <property type="entry name" value="E3-binding domain"/>
    <property type="match status" value="1"/>
</dbReference>
<dbReference type="PANTHER" id="PTHR23151">
    <property type="entry name" value="DIHYDROLIPOAMIDE ACETYL/SUCCINYL-TRANSFERASE-RELATED"/>
    <property type="match status" value="1"/>
</dbReference>
<feature type="domain" description="Peripheral subunit-binding (PSBD)" evidence="7">
    <location>
        <begin position="122"/>
        <end position="159"/>
    </location>
</feature>
<dbReference type="SUPFAM" id="SSF52777">
    <property type="entry name" value="CoA-dependent acyltransferases"/>
    <property type="match status" value="1"/>
</dbReference>
<keyword evidence="3 4" id="KW-0450">Lipoyl</keyword>
<evidence type="ECO:0000256" key="3">
    <source>
        <dbReference type="ARBA" id="ARBA00022823"/>
    </source>
</evidence>
<comment type="similarity">
    <text evidence="2 4">Belongs to the 2-oxoacid dehydrogenase family.</text>
</comment>
<evidence type="ECO:0000256" key="2">
    <source>
        <dbReference type="ARBA" id="ARBA00007317"/>
    </source>
</evidence>
<dbReference type="RefSeq" id="WP_181739176.1">
    <property type="nucleotide sequence ID" value="NZ_JACEOL010000023.1"/>
</dbReference>
<name>A0A7W2AS37_9BACL</name>
<dbReference type="InterPro" id="IPR023213">
    <property type="entry name" value="CAT-like_dom_sf"/>
</dbReference>
<dbReference type="Gene3D" id="3.30.559.10">
    <property type="entry name" value="Chloramphenicol acetyltransferase-like domain"/>
    <property type="match status" value="1"/>
</dbReference>
<dbReference type="PROSITE" id="PS50968">
    <property type="entry name" value="BIOTINYL_LIPOYL"/>
    <property type="match status" value="1"/>
</dbReference>
<dbReference type="Pfam" id="PF00364">
    <property type="entry name" value="Biotin_lipoyl"/>
    <property type="match status" value="1"/>
</dbReference>
<evidence type="ECO:0000259" key="6">
    <source>
        <dbReference type="PROSITE" id="PS50968"/>
    </source>
</evidence>
<dbReference type="GO" id="GO:0045254">
    <property type="term" value="C:pyruvate dehydrogenase complex"/>
    <property type="evidence" value="ECO:0007669"/>
    <property type="project" value="InterPro"/>
</dbReference>
<dbReference type="PROSITE" id="PS51826">
    <property type="entry name" value="PSBD"/>
    <property type="match status" value="1"/>
</dbReference>
<keyword evidence="4" id="KW-0012">Acyltransferase</keyword>
<dbReference type="FunFam" id="3.30.559.10:FF:000040">
    <property type="entry name" value="Dihydrolipoamide acetyltransferase component of pyruvate dehydrogenase complex"/>
    <property type="match status" value="1"/>
</dbReference>
<keyword evidence="9" id="KW-1185">Reference proteome</keyword>
<evidence type="ECO:0000313" key="9">
    <source>
        <dbReference type="Proteomes" id="UP000538292"/>
    </source>
</evidence>
<dbReference type="Pfam" id="PF00198">
    <property type="entry name" value="2-oxoacid_dh"/>
    <property type="match status" value="1"/>
</dbReference>
<keyword evidence="4" id="KW-0808">Transferase</keyword>
<dbReference type="GO" id="GO:0006086">
    <property type="term" value="P:pyruvate decarboxylation to acetyl-CoA"/>
    <property type="evidence" value="ECO:0007669"/>
    <property type="project" value="InterPro"/>
</dbReference>
<dbReference type="EC" id="2.3.1.-" evidence="4"/>